<dbReference type="KEGG" id="lpse:FGL85_07905"/>
<dbReference type="Pfam" id="PF13673">
    <property type="entry name" value="Acetyltransf_10"/>
    <property type="match status" value="1"/>
</dbReference>
<sequence>MSNITIRSANIIDALPITNVHIKSWQETYSNIFSSYFLNHFNSETRKTGWQETLADEEKQVYVAEVENQIVGFCSIEVREYHEENCAFLATLYLLQQYQKQRIGEQLFLVAKNNVRRLGYQDMYVEVLAENNALSFYRKYGGEIVDSCDINSAHQEKIKAYILKFSIFE</sequence>
<feature type="domain" description="N-acetyltransferase" evidence="1">
    <location>
        <begin position="4"/>
        <end position="169"/>
    </location>
</feature>
<dbReference type="InterPro" id="IPR000182">
    <property type="entry name" value="GNAT_dom"/>
</dbReference>
<dbReference type="PROSITE" id="PS51186">
    <property type="entry name" value="GNAT"/>
    <property type="match status" value="1"/>
</dbReference>
<reference evidence="2 3" key="1">
    <citation type="submission" date="2019-06" db="EMBL/GenBank/DDBJ databases">
        <title>Genome analyses of bacteria isolated from kimchi.</title>
        <authorList>
            <person name="Lee S."/>
            <person name="Ahn S."/>
            <person name="Roh S."/>
        </authorList>
    </citation>
    <scope>NUCLEOTIDE SEQUENCE [LARGE SCALE GENOMIC DNA]</scope>
    <source>
        <strain evidence="2 3">CBA3630</strain>
    </source>
</reference>
<keyword evidence="2" id="KW-0808">Transferase</keyword>
<evidence type="ECO:0000259" key="1">
    <source>
        <dbReference type="PROSITE" id="PS51186"/>
    </source>
</evidence>
<dbReference type="CDD" id="cd04301">
    <property type="entry name" value="NAT_SF"/>
    <property type="match status" value="1"/>
</dbReference>
<name>A0A5B8T0F8_LEUPS</name>
<evidence type="ECO:0000313" key="2">
    <source>
        <dbReference type="EMBL" id="QEA42426.1"/>
    </source>
</evidence>
<dbReference type="RefSeq" id="WP_147651636.1">
    <property type="nucleotide sequence ID" value="NZ_CP042383.1"/>
</dbReference>
<dbReference type="InterPro" id="IPR016181">
    <property type="entry name" value="Acyl_CoA_acyltransferase"/>
</dbReference>
<dbReference type="Proteomes" id="UP000321296">
    <property type="component" value="Chromosome"/>
</dbReference>
<proteinExistence type="predicted"/>
<accession>A0A5B8T0F8</accession>
<dbReference type="SUPFAM" id="SSF55729">
    <property type="entry name" value="Acyl-CoA N-acyltransferases (Nat)"/>
    <property type="match status" value="1"/>
</dbReference>
<gene>
    <name evidence="2" type="ORF">FGL85_07905</name>
</gene>
<organism evidence="2 3">
    <name type="scientific">Leuconostoc pseudomesenteroides</name>
    <dbReference type="NCBI Taxonomy" id="33968"/>
    <lineage>
        <taxon>Bacteria</taxon>
        <taxon>Bacillati</taxon>
        <taxon>Bacillota</taxon>
        <taxon>Bacilli</taxon>
        <taxon>Lactobacillales</taxon>
        <taxon>Lactobacillaceae</taxon>
        <taxon>Leuconostoc</taxon>
    </lineage>
</organism>
<dbReference type="AlphaFoldDB" id="A0A5B8T0F8"/>
<dbReference type="EMBL" id="CP042383">
    <property type="protein sequence ID" value="QEA42426.1"/>
    <property type="molecule type" value="Genomic_DNA"/>
</dbReference>
<dbReference type="Gene3D" id="3.40.630.30">
    <property type="match status" value="1"/>
</dbReference>
<evidence type="ECO:0000313" key="3">
    <source>
        <dbReference type="Proteomes" id="UP000321296"/>
    </source>
</evidence>
<dbReference type="GO" id="GO:0016747">
    <property type="term" value="F:acyltransferase activity, transferring groups other than amino-acyl groups"/>
    <property type="evidence" value="ECO:0007669"/>
    <property type="project" value="InterPro"/>
</dbReference>
<protein>
    <submittedName>
        <fullName evidence="2">GNAT family N-acetyltransferase</fullName>
    </submittedName>
</protein>